<reference evidence="2" key="1">
    <citation type="submission" date="2024-08" db="EMBL/GenBank/DDBJ databases">
        <title>Phylogenomic analyses of a clade within the roseobacter group suggest taxonomic reassignments of species of the genera Aestuariivita, Citreicella, Loktanella, Nautella, Pelagibaca, Ruegeria, Thalassobius, Thiobacimonas and Tropicibacter, and the proposal o.</title>
        <authorList>
            <person name="Jeon C.O."/>
        </authorList>
    </citation>
    <scope>NUCLEOTIDE SEQUENCE</scope>
    <source>
        <strain evidence="2">SS1-5</strain>
    </source>
</reference>
<dbReference type="KEGG" id="yrh:AABB31_18210"/>
<feature type="chain" id="PRO_5042866306" evidence="1">
    <location>
        <begin position="24"/>
        <end position="149"/>
    </location>
</feature>
<evidence type="ECO:0000256" key="1">
    <source>
        <dbReference type="SAM" id="SignalP"/>
    </source>
</evidence>
<keyword evidence="1" id="KW-0732">Signal</keyword>
<dbReference type="EMBL" id="CP151767">
    <property type="protein sequence ID" value="WZU66900.1"/>
    <property type="molecule type" value="Genomic_DNA"/>
</dbReference>
<organism evidence="2 3">
    <name type="scientific">Yoonia rhodophyticola</name>
    <dbReference type="NCBI Taxonomy" id="3137370"/>
    <lineage>
        <taxon>Bacteria</taxon>
        <taxon>Pseudomonadati</taxon>
        <taxon>Pseudomonadota</taxon>
        <taxon>Alphaproteobacteria</taxon>
        <taxon>Rhodobacterales</taxon>
        <taxon>Paracoccaceae</taxon>
        <taxon>Yoonia</taxon>
    </lineage>
</organism>
<dbReference type="RefSeq" id="WP_342076219.1">
    <property type="nucleotide sequence ID" value="NZ_CP151767.2"/>
</dbReference>
<protein>
    <submittedName>
        <fullName evidence="2">YHS domain-containing (Seleno)protein</fullName>
    </submittedName>
</protein>
<gene>
    <name evidence="2" type="ORF">AABB31_18210</name>
</gene>
<dbReference type="NCBIfam" id="NF041384">
    <property type="entry name" value="YHS_seleno_dom"/>
    <property type="match status" value="1"/>
</dbReference>
<feature type="signal peptide" evidence="1">
    <location>
        <begin position="1"/>
        <end position="23"/>
    </location>
</feature>
<accession>A0AAN0NK43</accession>
<sequence>MMTRRHMLALIASTPLMTRPAYAGPSRVYSKNGFAIHGIDPVAYFARGAAVPGSMAHRLVWHGATWLFVDRSHRLTFEMNPKAFAPQYGGYCAMGMARGEVIPSDPEAWMLHDGKLFLNHSAQALSAWSTDVEANMSLANDHWPRLQTG</sequence>
<name>A0AAN0NK43_9RHOB</name>
<dbReference type="AlphaFoldDB" id="A0AAN0NK43"/>
<keyword evidence="3" id="KW-1185">Reference proteome</keyword>
<evidence type="ECO:0000313" key="3">
    <source>
        <dbReference type="Proteomes" id="UP001470809"/>
    </source>
</evidence>
<proteinExistence type="predicted"/>
<dbReference type="Proteomes" id="UP001470809">
    <property type="component" value="Chromosome"/>
</dbReference>
<evidence type="ECO:0000313" key="2">
    <source>
        <dbReference type="EMBL" id="WZU66900.1"/>
    </source>
</evidence>